<evidence type="ECO:0000313" key="2">
    <source>
        <dbReference type="Proteomes" id="UP000587586"/>
    </source>
</evidence>
<name>A0A6V8N4D0_9BACT</name>
<dbReference type="RefSeq" id="WP_246329706.1">
    <property type="nucleotide sequence ID" value="NZ_BLXZ01000002.1"/>
</dbReference>
<dbReference type="EMBL" id="BLXZ01000002">
    <property type="protein sequence ID" value="GFO67220.1"/>
    <property type="molecule type" value="Genomic_DNA"/>
</dbReference>
<organism evidence="1 2">
    <name type="scientific">Geomonas limicola</name>
    <dbReference type="NCBI Taxonomy" id="2740186"/>
    <lineage>
        <taxon>Bacteria</taxon>
        <taxon>Pseudomonadati</taxon>
        <taxon>Thermodesulfobacteriota</taxon>
        <taxon>Desulfuromonadia</taxon>
        <taxon>Geobacterales</taxon>
        <taxon>Geobacteraceae</taxon>
        <taxon>Geomonas</taxon>
    </lineage>
</organism>
<evidence type="ECO:0000313" key="1">
    <source>
        <dbReference type="EMBL" id="GFO67220.1"/>
    </source>
</evidence>
<proteinExistence type="predicted"/>
<protein>
    <submittedName>
        <fullName evidence="1">Uncharacterized protein</fullName>
    </submittedName>
</protein>
<reference evidence="2" key="1">
    <citation type="submission" date="2020-06" db="EMBL/GenBank/DDBJ databases">
        <title>Draft genomic sequecing of Geomonas sp. Red745.</title>
        <authorList>
            <person name="Itoh H."/>
            <person name="Xu Z.X."/>
            <person name="Ushijima N."/>
            <person name="Masuda Y."/>
            <person name="Shiratori Y."/>
            <person name="Senoo K."/>
        </authorList>
    </citation>
    <scope>NUCLEOTIDE SEQUENCE [LARGE SCALE GENOMIC DNA]</scope>
    <source>
        <strain evidence="2">Red745</strain>
    </source>
</reference>
<comment type="caution">
    <text evidence="1">The sequence shown here is derived from an EMBL/GenBank/DDBJ whole genome shotgun (WGS) entry which is preliminary data.</text>
</comment>
<keyword evidence="2" id="KW-1185">Reference proteome</keyword>
<accession>A0A6V8N4D0</accession>
<dbReference type="Proteomes" id="UP000587586">
    <property type="component" value="Unassembled WGS sequence"/>
</dbReference>
<gene>
    <name evidence="1" type="ORF">GMLC_07990</name>
</gene>
<sequence>MRFRYDEKLSRRLKTVELIVETCPWDLPAKDYSPDSLVSLYIEAGELERRSQVKAAGGRWCPEEGLWYVRYGNIAGTALERHIQVGLFGSELT</sequence>
<dbReference type="AlphaFoldDB" id="A0A6V8N4D0"/>